<dbReference type="Gene3D" id="1.10.10.10">
    <property type="entry name" value="Winged helix-like DNA-binding domain superfamily/Winged helix DNA-binding domain"/>
    <property type="match status" value="1"/>
</dbReference>
<protein>
    <recommendedName>
        <fullName evidence="1">HTH marR-type domain-containing protein</fullName>
    </recommendedName>
</protein>
<dbReference type="InterPro" id="IPR000835">
    <property type="entry name" value="HTH_MarR-typ"/>
</dbReference>
<dbReference type="RefSeq" id="WP_188238291.1">
    <property type="nucleotide sequence ID" value="NZ_JBDJOF010000018.1"/>
</dbReference>
<dbReference type="Proteomes" id="UP001400166">
    <property type="component" value="Unassembled WGS sequence"/>
</dbReference>
<name>A0ABV0C7P8_9GAMM</name>
<accession>A0ABV0C7P8</accession>
<keyword evidence="3" id="KW-1185">Reference proteome</keyword>
<organism evidence="2 3">
    <name type="scientific">Stenotrophomonas hibiscicola</name>
    <dbReference type="NCBI Taxonomy" id="86189"/>
    <lineage>
        <taxon>Bacteria</taxon>
        <taxon>Pseudomonadati</taxon>
        <taxon>Pseudomonadota</taxon>
        <taxon>Gammaproteobacteria</taxon>
        <taxon>Lysobacterales</taxon>
        <taxon>Lysobacteraceae</taxon>
        <taxon>Stenotrophomonas</taxon>
        <taxon>Stenotrophomonas maltophilia group</taxon>
    </lineage>
</organism>
<evidence type="ECO:0000259" key="1">
    <source>
        <dbReference type="PROSITE" id="PS50995"/>
    </source>
</evidence>
<dbReference type="EMBL" id="JBDJOF010000018">
    <property type="protein sequence ID" value="MEN5390295.1"/>
    <property type="molecule type" value="Genomic_DNA"/>
</dbReference>
<feature type="domain" description="HTH marR-type" evidence="1">
    <location>
        <begin position="1"/>
        <end position="114"/>
    </location>
</feature>
<reference evidence="2 3" key="1">
    <citation type="submission" date="2024-04" db="EMBL/GenBank/DDBJ databases">
        <title>WGS of bacteria from Torrens River.</title>
        <authorList>
            <person name="Wyrsch E.R."/>
            <person name="Drigo B."/>
        </authorList>
    </citation>
    <scope>NUCLEOTIDE SEQUENCE [LARGE SCALE GENOMIC DNA]</scope>
    <source>
        <strain evidence="2 3">TWI153</strain>
    </source>
</reference>
<proteinExistence type="predicted"/>
<evidence type="ECO:0000313" key="2">
    <source>
        <dbReference type="EMBL" id="MEN5390295.1"/>
    </source>
</evidence>
<gene>
    <name evidence="2" type="ORF">ABE587_10745</name>
</gene>
<dbReference type="InterPro" id="IPR036390">
    <property type="entry name" value="WH_DNA-bd_sf"/>
</dbReference>
<sequence>MDTNMYLAMSEIDRLCKRGSHAIRANVAKSLGMSPTSMTGIYRRLDAAGLIEERQDEPIFFDSTRQKYARLSDNGKKLLGRANDAWEKINVSYLGDLKDRQLKDFSSSMAVIRSALESNDGLA</sequence>
<dbReference type="SUPFAM" id="SSF46785">
    <property type="entry name" value="Winged helix' DNA-binding domain"/>
    <property type="match status" value="1"/>
</dbReference>
<comment type="caution">
    <text evidence="2">The sequence shown here is derived from an EMBL/GenBank/DDBJ whole genome shotgun (WGS) entry which is preliminary data.</text>
</comment>
<evidence type="ECO:0000313" key="3">
    <source>
        <dbReference type="Proteomes" id="UP001400166"/>
    </source>
</evidence>
<dbReference type="InterPro" id="IPR036388">
    <property type="entry name" value="WH-like_DNA-bd_sf"/>
</dbReference>
<dbReference type="PROSITE" id="PS50995">
    <property type="entry name" value="HTH_MARR_2"/>
    <property type="match status" value="1"/>
</dbReference>